<dbReference type="AlphaFoldDB" id="A0A286HZ51"/>
<gene>
    <name evidence="1" type="ORF">SAMN05877838_0896</name>
</gene>
<accession>A0A286HZ51</accession>
<keyword evidence="2" id="KW-1185">Reference proteome</keyword>
<organism evidence="1 2">
    <name type="scientific">Hoeflea halophila</name>
    <dbReference type="NCBI Taxonomy" id="714899"/>
    <lineage>
        <taxon>Bacteria</taxon>
        <taxon>Pseudomonadati</taxon>
        <taxon>Pseudomonadota</taxon>
        <taxon>Alphaproteobacteria</taxon>
        <taxon>Hyphomicrobiales</taxon>
        <taxon>Rhizobiaceae</taxon>
        <taxon>Hoeflea</taxon>
    </lineage>
</organism>
<proteinExistence type="predicted"/>
<name>A0A286HZ51_9HYPH</name>
<protein>
    <recommendedName>
        <fullName evidence="3">Transposase</fullName>
    </recommendedName>
</protein>
<evidence type="ECO:0000313" key="2">
    <source>
        <dbReference type="Proteomes" id="UP000219465"/>
    </source>
</evidence>
<dbReference type="EMBL" id="OCPC01000001">
    <property type="protein sequence ID" value="SOE12736.1"/>
    <property type="molecule type" value="Genomic_DNA"/>
</dbReference>
<dbReference type="Proteomes" id="UP000219465">
    <property type="component" value="Unassembled WGS sequence"/>
</dbReference>
<sequence length="54" mass="5789">MSKRKQHAPELKAKVALEALNGKELLPSGRAGSGAQVISAVAAISRNRIRSQHR</sequence>
<reference evidence="2" key="1">
    <citation type="submission" date="2017-08" db="EMBL/GenBank/DDBJ databases">
        <authorList>
            <person name="Varghese N."/>
            <person name="Submissions S."/>
        </authorList>
    </citation>
    <scope>NUCLEOTIDE SEQUENCE [LARGE SCALE GENOMIC DNA]</scope>
    <source>
        <strain evidence="2">KCTC 23107</strain>
    </source>
</reference>
<evidence type="ECO:0008006" key="3">
    <source>
        <dbReference type="Google" id="ProtNLM"/>
    </source>
</evidence>
<evidence type="ECO:0000313" key="1">
    <source>
        <dbReference type="EMBL" id="SOE12736.1"/>
    </source>
</evidence>